<evidence type="ECO:0000313" key="6">
    <source>
        <dbReference type="Proteomes" id="UP001152872"/>
    </source>
</evidence>
<dbReference type="PANTHER" id="PTHR10724:SF7">
    <property type="entry name" value="SMALL RIBOSOMAL SUBUNIT PROTEIN BS1C"/>
    <property type="match status" value="1"/>
</dbReference>
<evidence type="ECO:0000313" key="5">
    <source>
        <dbReference type="EMBL" id="MDG3493825.1"/>
    </source>
</evidence>
<feature type="domain" description="S1 motif" evidence="4">
    <location>
        <begin position="117"/>
        <end position="181"/>
    </location>
</feature>
<proteinExistence type="inferred from homology"/>
<dbReference type="GO" id="GO:1990904">
    <property type="term" value="C:ribonucleoprotein complex"/>
    <property type="evidence" value="ECO:0007669"/>
    <property type="project" value="UniProtKB-KW"/>
</dbReference>
<evidence type="ECO:0000259" key="4">
    <source>
        <dbReference type="PROSITE" id="PS50126"/>
    </source>
</evidence>
<reference evidence="5" key="1">
    <citation type="submission" date="2019-05" db="EMBL/GenBank/DDBJ databases">
        <title>Whole genome sequencing of Pseudanabaena catenata USMAC16.</title>
        <authorList>
            <person name="Khan Z."/>
            <person name="Omar W.M."/>
            <person name="Convey P."/>
            <person name="Merican F."/>
            <person name="Najimudin N."/>
        </authorList>
    </citation>
    <scope>NUCLEOTIDE SEQUENCE</scope>
    <source>
        <strain evidence="5">USMAC16</strain>
    </source>
</reference>
<dbReference type="GO" id="GO:0006412">
    <property type="term" value="P:translation"/>
    <property type="evidence" value="ECO:0007669"/>
    <property type="project" value="TreeGrafter"/>
</dbReference>
<evidence type="ECO:0000256" key="3">
    <source>
        <dbReference type="ARBA" id="ARBA00023274"/>
    </source>
</evidence>
<evidence type="ECO:0000256" key="2">
    <source>
        <dbReference type="ARBA" id="ARBA00022980"/>
    </source>
</evidence>
<dbReference type="GO" id="GO:0003735">
    <property type="term" value="F:structural constituent of ribosome"/>
    <property type="evidence" value="ECO:0007669"/>
    <property type="project" value="TreeGrafter"/>
</dbReference>
<dbReference type="CDD" id="cd05687">
    <property type="entry name" value="S1_RPS1_repeat_ec1_hs1"/>
    <property type="match status" value="1"/>
</dbReference>
<dbReference type="PROSITE" id="PS50126">
    <property type="entry name" value="S1"/>
    <property type="match status" value="3"/>
</dbReference>
<dbReference type="Gene3D" id="2.40.50.140">
    <property type="entry name" value="Nucleic acid-binding proteins"/>
    <property type="match status" value="3"/>
</dbReference>
<accession>A0A9X4M778</accession>
<dbReference type="EMBL" id="VBTY01000023">
    <property type="protein sequence ID" value="MDG3493825.1"/>
    <property type="molecule type" value="Genomic_DNA"/>
</dbReference>
<dbReference type="CDD" id="cd04465">
    <property type="entry name" value="S1_RPS1_repeat_ec2_hs2"/>
    <property type="match status" value="1"/>
</dbReference>
<comment type="caution">
    <text evidence="5">The sequence shown here is derived from an EMBL/GenBank/DDBJ whole genome shotgun (WGS) entry which is preliminary data.</text>
</comment>
<dbReference type="RefSeq" id="WP_009625879.1">
    <property type="nucleotide sequence ID" value="NZ_VBTY01000023.1"/>
</dbReference>
<comment type="similarity">
    <text evidence="1">Belongs to the bacterial ribosomal protein bS1 family.</text>
</comment>
<sequence>MNATTNIQPFSADDFANALAEHNYEFAVGQIVKGKVVSVESSGIYVDIGAKSLGFLPIEEATLSGSSRSNSDAFPIGNEYEFLIISSQNADGEVKLSVRRLLFKQAWQTLRDYQAESKVFETKVIGTNSGGVIVDSVGLRGFIPRSHLSDTSDLAKLVGKILPVVVLDADETRKKLVLSNRQAAKLAAMNQLAKGQLITGKVTNIRPFGAFVEFAGVSGLLHIKEMSQKPVNDPTHVFQINDIIKAVVVDIDESRDRIALSTKILELHAGEMLDNSAQVFAEAEERLEKNISKLWEA</sequence>
<evidence type="ECO:0000256" key="1">
    <source>
        <dbReference type="ARBA" id="ARBA00006767"/>
    </source>
</evidence>
<gene>
    <name evidence="5" type="ORF">FEV09_04570</name>
</gene>
<dbReference type="AlphaFoldDB" id="A0A9X4M778"/>
<name>A0A9X4M778_9CYAN</name>
<dbReference type="Proteomes" id="UP001152872">
    <property type="component" value="Unassembled WGS sequence"/>
</dbReference>
<dbReference type="GO" id="GO:0005737">
    <property type="term" value="C:cytoplasm"/>
    <property type="evidence" value="ECO:0007669"/>
    <property type="project" value="UniProtKB-ARBA"/>
</dbReference>
<keyword evidence="6" id="KW-1185">Reference proteome</keyword>
<feature type="domain" description="S1 motif" evidence="4">
    <location>
        <begin position="29"/>
        <end position="99"/>
    </location>
</feature>
<dbReference type="FunFam" id="2.40.50.140:FF:000051">
    <property type="entry name" value="RNA-binding transcriptional accessory protein"/>
    <property type="match status" value="1"/>
</dbReference>
<dbReference type="InterPro" id="IPR050437">
    <property type="entry name" value="Ribos_protein_bS1-like"/>
</dbReference>
<protein>
    <submittedName>
        <fullName evidence="5">S1 RNA-binding domain-containing protein</fullName>
    </submittedName>
</protein>
<dbReference type="PANTHER" id="PTHR10724">
    <property type="entry name" value="30S RIBOSOMAL PROTEIN S1"/>
    <property type="match status" value="1"/>
</dbReference>
<dbReference type="GO" id="GO:0005840">
    <property type="term" value="C:ribosome"/>
    <property type="evidence" value="ECO:0007669"/>
    <property type="project" value="UniProtKB-KW"/>
</dbReference>
<dbReference type="InterPro" id="IPR012340">
    <property type="entry name" value="NA-bd_OB-fold"/>
</dbReference>
<keyword evidence="3" id="KW-0687">Ribonucleoprotein</keyword>
<dbReference type="Pfam" id="PF00575">
    <property type="entry name" value="S1"/>
    <property type="match status" value="3"/>
</dbReference>
<dbReference type="PRINTS" id="PR00681">
    <property type="entry name" value="RIBOSOMALS1"/>
</dbReference>
<dbReference type="InterPro" id="IPR035104">
    <property type="entry name" value="Ribosomal_protein_S1-like"/>
</dbReference>
<keyword evidence="2" id="KW-0689">Ribosomal protein</keyword>
<organism evidence="5 6">
    <name type="scientific">Pseudanabaena catenata USMAC16</name>
    <dbReference type="NCBI Taxonomy" id="1855837"/>
    <lineage>
        <taxon>Bacteria</taxon>
        <taxon>Bacillati</taxon>
        <taxon>Cyanobacteriota</taxon>
        <taxon>Cyanophyceae</taxon>
        <taxon>Pseudanabaenales</taxon>
        <taxon>Pseudanabaenaceae</taxon>
        <taxon>Pseudanabaena</taxon>
    </lineage>
</organism>
<dbReference type="SUPFAM" id="SSF50249">
    <property type="entry name" value="Nucleic acid-binding proteins"/>
    <property type="match status" value="3"/>
</dbReference>
<feature type="domain" description="S1 motif" evidence="4">
    <location>
        <begin position="195"/>
        <end position="263"/>
    </location>
</feature>
<dbReference type="SMART" id="SM00316">
    <property type="entry name" value="S1"/>
    <property type="match status" value="3"/>
</dbReference>
<dbReference type="GO" id="GO:0003729">
    <property type="term" value="F:mRNA binding"/>
    <property type="evidence" value="ECO:0007669"/>
    <property type="project" value="UniProtKB-ARBA"/>
</dbReference>
<dbReference type="InterPro" id="IPR003029">
    <property type="entry name" value="S1_domain"/>
</dbReference>